<proteinExistence type="predicted"/>
<accession>A0A140NQY6</accession>
<reference evidence="2 3" key="1">
    <citation type="journal article" date="2012" name="J. Bacteriol.">
        <title>Complete Genome Sequence of Providencia stuartii Clinical Isolate MRSN 2154.</title>
        <authorList>
            <person name="Clifford R.J."/>
            <person name="Hang J."/>
            <person name="Riley M.C."/>
            <person name="Onmus-Leone F."/>
            <person name="Kuschner R.A."/>
            <person name="Lesho E.P."/>
            <person name="Waterman P.E."/>
        </authorList>
    </citation>
    <scope>NUCLEOTIDE SEQUENCE [LARGE SCALE GENOMIC DNA]</scope>
    <source>
        <strain evidence="2 3">MRSN 2154</strain>
    </source>
</reference>
<evidence type="ECO:0000256" key="1">
    <source>
        <dbReference type="SAM" id="SignalP"/>
    </source>
</evidence>
<organism evidence="2 3">
    <name type="scientific">Providencia stuartii (strain MRSN 2154)</name>
    <dbReference type="NCBI Taxonomy" id="1157951"/>
    <lineage>
        <taxon>Bacteria</taxon>
        <taxon>Pseudomonadati</taxon>
        <taxon>Pseudomonadota</taxon>
        <taxon>Gammaproteobacteria</taxon>
        <taxon>Enterobacterales</taxon>
        <taxon>Morganellaceae</taxon>
        <taxon>Providencia</taxon>
    </lineage>
</organism>
<keyword evidence="1" id="KW-0732">Signal</keyword>
<dbReference type="OrthoDB" id="6466039at2"/>
<dbReference type="KEGG" id="psi:S70_18620"/>
<evidence type="ECO:0000313" key="3">
    <source>
        <dbReference type="Proteomes" id="UP000005012"/>
    </source>
</evidence>
<protein>
    <submittedName>
        <fullName evidence="2">Uncharacterized protein</fullName>
    </submittedName>
</protein>
<sequence length="88" mass="10239">MRTRFFSKLFIAIALLTSASLFAEAAETVTSYEQVNVKIEHPLKQNKMQDLGDIESMREQAEVRRVELTETTTDRRFNGRQFRIGDKQ</sequence>
<feature type="chain" id="PRO_5007303829" evidence="1">
    <location>
        <begin position="26"/>
        <end position="88"/>
    </location>
</feature>
<dbReference type="HOGENOM" id="CLU_171810_0_0_6"/>
<dbReference type="RefSeq" id="WP_014658102.1">
    <property type="nucleotide sequence ID" value="NC_017731.1"/>
</dbReference>
<dbReference type="EMBL" id="CP003488">
    <property type="protein sequence ID" value="AFH95525.1"/>
    <property type="molecule type" value="Genomic_DNA"/>
</dbReference>
<dbReference type="GeneID" id="93519750"/>
<dbReference type="Proteomes" id="UP000005012">
    <property type="component" value="Chromosome"/>
</dbReference>
<dbReference type="AlphaFoldDB" id="A0A140NQY6"/>
<evidence type="ECO:0000313" key="2">
    <source>
        <dbReference type="EMBL" id="AFH95525.1"/>
    </source>
</evidence>
<name>A0A140NQY6_PROSM</name>
<dbReference type="PATRIC" id="fig|1157951.4.peg.3738"/>
<feature type="signal peptide" evidence="1">
    <location>
        <begin position="1"/>
        <end position="25"/>
    </location>
</feature>
<gene>
    <name evidence="2" type="ordered locus">S70_18620</name>
</gene>
<reference evidence="3" key="2">
    <citation type="submission" date="2012-04" db="EMBL/GenBank/DDBJ databases">
        <title>Complete genome sequence of Providencia stuartii clinical isolate MRSN 2154.</title>
        <authorList>
            <person name="Clifford R.J."/>
            <person name="Hang J."/>
            <person name="Riley M.C."/>
            <person name="Onmus-Leone F."/>
            <person name="Kuschner R.A."/>
            <person name="Lesho E.P."/>
            <person name="Waterman P.E."/>
        </authorList>
    </citation>
    <scope>NUCLEOTIDE SEQUENCE [LARGE SCALE GENOMIC DNA]</scope>
    <source>
        <strain evidence="3">MRSN 2154</strain>
    </source>
</reference>